<dbReference type="Gene3D" id="3.30.40.10">
    <property type="entry name" value="Zinc/RING finger domain, C3HC4 (zinc finger)"/>
    <property type="match status" value="1"/>
</dbReference>
<evidence type="ECO:0000313" key="6">
    <source>
        <dbReference type="Proteomes" id="UP000694843"/>
    </source>
</evidence>
<dbReference type="PANTHER" id="PTHR12109">
    <property type="entry name" value="RING FINGER PROTEIN 141-RELATED"/>
    <property type="match status" value="1"/>
</dbReference>
<dbReference type="OrthoDB" id="9049620at2759"/>
<keyword evidence="1" id="KW-0479">Metal-binding</keyword>
<feature type="domain" description="RING-type" evidence="5">
    <location>
        <begin position="201"/>
        <end position="244"/>
    </location>
</feature>
<evidence type="ECO:0000313" key="7">
    <source>
        <dbReference type="RefSeq" id="XP_018022880.2"/>
    </source>
</evidence>
<accession>A0A8B7PA75</accession>
<dbReference type="PROSITE" id="PS50089">
    <property type="entry name" value="ZF_RING_2"/>
    <property type="match status" value="1"/>
</dbReference>
<evidence type="ECO:0000256" key="2">
    <source>
        <dbReference type="ARBA" id="ARBA00022771"/>
    </source>
</evidence>
<proteinExistence type="predicted"/>
<dbReference type="UniPathway" id="UPA00143"/>
<dbReference type="RefSeq" id="XP_018022880.2">
    <property type="nucleotide sequence ID" value="XM_018167391.2"/>
</dbReference>
<dbReference type="KEGG" id="hazt:108678896"/>
<keyword evidence="3" id="KW-0862">Zinc</keyword>
<organism evidence="6 7">
    <name type="scientific">Hyalella azteca</name>
    <name type="common">Amphipod</name>
    <dbReference type="NCBI Taxonomy" id="294128"/>
    <lineage>
        <taxon>Eukaryota</taxon>
        <taxon>Metazoa</taxon>
        <taxon>Ecdysozoa</taxon>
        <taxon>Arthropoda</taxon>
        <taxon>Crustacea</taxon>
        <taxon>Multicrustacea</taxon>
        <taxon>Malacostraca</taxon>
        <taxon>Eumalacostraca</taxon>
        <taxon>Peracarida</taxon>
        <taxon>Amphipoda</taxon>
        <taxon>Senticaudata</taxon>
        <taxon>Talitrida</taxon>
        <taxon>Talitroidea</taxon>
        <taxon>Hyalellidae</taxon>
        <taxon>Hyalella</taxon>
    </lineage>
</organism>
<dbReference type="InterPro" id="IPR001841">
    <property type="entry name" value="Znf_RING"/>
</dbReference>
<dbReference type="InterPro" id="IPR013083">
    <property type="entry name" value="Znf_RING/FYVE/PHD"/>
</dbReference>
<dbReference type="GeneID" id="108678896"/>
<dbReference type="Proteomes" id="UP000694843">
    <property type="component" value="Unplaced"/>
</dbReference>
<dbReference type="GO" id="GO:0016567">
    <property type="term" value="P:protein ubiquitination"/>
    <property type="evidence" value="ECO:0007669"/>
    <property type="project" value="UniProtKB-UniPathway"/>
</dbReference>
<dbReference type="SUPFAM" id="SSF57850">
    <property type="entry name" value="RING/U-box"/>
    <property type="match status" value="1"/>
</dbReference>
<reference evidence="7" key="1">
    <citation type="submission" date="2025-08" db="UniProtKB">
        <authorList>
            <consortium name="RefSeq"/>
        </authorList>
    </citation>
    <scope>IDENTIFICATION</scope>
    <source>
        <tissue evidence="7">Whole organism</tissue>
    </source>
</reference>
<evidence type="ECO:0000259" key="5">
    <source>
        <dbReference type="PROSITE" id="PS50089"/>
    </source>
</evidence>
<dbReference type="SMART" id="SM00184">
    <property type="entry name" value="RING"/>
    <property type="match status" value="1"/>
</dbReference>
<keyword evidence="2 4" id="KW-0863">Zinc-finger</keyword>
<gene>
    <name evidence="7" type="primary">LOC108678896</name>
</gene>
<evidence type="ECO:0000256" key="1">
    <source>
        <dbReference type="ARBA" id="ARBA00022723"/>
    </source>
</evidence>
<protein>
    <submittedName>
        <fullName evidence="7">E3 ubiquitin-protein ligase RNF181-like</fullName>
    </submittedName>
</protein>
<dbReference type="AlphaFoldDB" id="A0A8B7PA75"/>
<evidence type="ECO:0000256" key="4">
    <source>
        <dbReference type="PROSITE-ProRule" id="PRU00175"/>
    </source>
</evidence>
<evidence type="ECO:0000256" key="3">
    <source>
        <dbReference type="ARBA" id="ARBA00022833"/>
    </source>
</evidence>
<sequence>MANTIDAQSQISASGDEQALVWNSDNAEHNFNELENQLLIKIRSLHSKAQRQPSHLIIEEFERILSPIFIDAGTKYLDVKENFTPATVDIVLSEIKSIIECISPIKYGVHQHVDFVGYLNLMEAYVRAMACEIEDSISMQRTGLNHEARLSEIIQSLYAMYDNVVKAGVILGNTHHELWSPLLNKRSLQDILPQSEEEEACPVCLDVNITEEENFVMFSSCRHLFCHSCIARWLQNNSSCPMCRQPVTHRACRDEFLAFKADQRALQALHGAAGEDGASTS</sequence>
<keyword evidence="6" id="KW-1185">Reference proteome</keyword>
<dbReference type="InterPro" id="IPR047126">
    <property type="entry name" value="RNF141-like"/>
</dbReference>
<dbReference type="GO" id="GO:0008270">
    <property type="term" value="F:zinc ion binding"/>
    <property type="evidence" value="ECO:0007669"/>
    <property type="project" value="UniProtKB-KW"/>
</dbReference>
<dbReference type="InterPro" id="IPR017907">
    <property type="entry name" value="Znf_RING_CS"/>
</dbReference>
<name>A0A8B7PA75_HYAAZ</name>
<dbReference type="PROSITE" id="PS00518">
    <property type="entry name" value="ZF_RING_1"/>
    <property type="match status" value="1"/>
</dbReference>
<dbReference type="Pfam" id="PF13639">
    <property type="entry name" value="zf-RING_2"/>
    <property type="match status" value="1"/>
</dbReference>